<dbReference type="Gene3D" id="3.30.420.40">
    <property type="match status" value="2"/>
</dbReference>
<accession>A0A2X3KVE5</accession>
<dbReference type="AlphaFoldDB" id="A0A2X3KVE5"/>
<dbReference type="SUPFAM" id="SSF46785">
    <property type="entry name" value="Winged helix' DNA-binding domain"/>
    <property type="match status" value="1"/>
</dbReference>
<reference evidence="4" key="1">
    <citation type="submission" date="2018-05" db="EMBL/GenBank/DDBJ databases">
        <authorList>
            <person name="Hao L."/>
        </authorList>
    </citation>
    <scope>NUCLEOTIDE SEQUENCE [LARGE SCALE GENOMIC DNA]</scope>
</reference>
<keyword evidence="3" id="KW-0418">Kinase</keyword>
<dbReference type="Pfam" id="PF00480">
    <property type="entry name" value="ROK"/>
    <property type="match status" value="1"/>
</dbReference>
<dbReference type="InterPro" id="IPR036388">
    <property type="entry name" value="WH-like_DNA-bd_sf"/>
</dbReference>
<dbReference type="OrthoDB" id="49685at2"/>
<dbReference type="EMBL" id="LS483254">
    <property type="protein sequence ID" value="SQD92538.1"/>
    <property type="molecule type" value="Genomic_DNA"/>
</dbReference>
<dbReference type="SUPFAM" id="SSF53067">
    <property type="entry name" value="Actin-like ATPase domain"/>
    <property type="match status" value="2"/>
</dbReference>
<dbReference type="InterPro" id="IPR043129">
    <property type="entry name" value="ATPase_NBD"/>
</dbReference>
<keyword evidence="4" id="KW-1185">Reference proteome</keyword>
<dbReference type="CDD" id="cd23763">
    <property type="entry name" value="ASKHA_ATPase_ROK"/>
    <property type="match status" value="1"/>
</dbReference>
<dbReference type="InterPro" id="IPR036390">
    <property type="entry name" value="WH_DNA-bd_sf"/>
</dbReference>
<organism evidence="3 4">
    <name type="scientific">Candidatus Bipolaricaulis anaerobius</name>
    <dbReference type="NCBI Taxonomy" id="2026885"/>
    <lineage>
        <taxon>Bacteria</taxon>
        <taxon>Candidatus Bipolaricaulota</taxon>
        <taxon>Candidatus Bipolaricaulia</taxon>
        <taxon>Candidatus Bipolaricaulales</taxon>
        <taxon>Candidatus Bipolaricaulaceae</taxon>
        <taxon>Candidatus Bipolaricaulis</taxon>
    </lineage>
</organism>
<proteinExistence type="inferred from homology"/>
<gene>
    <name evidence="3" type="ORF">BARAN1_0514</name>
</gene>
<dbReference type="KEGG" id="bana:BARAN1_0514"/>
<dbReference type="PANTHER" id="PTHR18964:SF149">
    <property type="entry name" value="BIFUNCTIONAL UDP-N-ACETYLGLUCOSAMINE 2-EPIMERASE_N-ACETYLMANNOSAMINE KINASE"/>
    <property type="match status" value="1"/>
</dbReference>
<protein>
    <submittedName>
        <fullName evidence="3">Putative Transcriptional regulator/sugar kinase</fullName>
    </submittedName>
</protein>
<keyword evidence="3" id="KW-0808">Transferase</keyword>
<feature type="region of interest" description="Disordered" evidence="2">
    <location>
        <begin position="344"/>
        <end position="374"/>
    </location>
</feature>
<dbReference type="PANTHER" id="PTHR18964">
    <property type="entry name" value="ROK (REPRESSOR, ORF, KINASE) FAMILY"/>
    <property type="match status" value="1"/>
</dbReference>
<dbReference type="Proteomes" id="UP000249818">
    <property type="component" value="Chromosome BARAN1"/>
</dbReference>
<evidence type="ECO:0000256" key="2">
    <source>
        <dbReference type="SAM" id="MobiDB-lite"/>
    </source>
</evidence>
<evidence type="ECO:0000256" key="1">
    <source>
        <dbReference type="ARBA" id="ARBA00006479"/>
    </source>
</evidence>
<feature type="compositionally biased region" description="Basic residues" evidence="2">
    <location>
        <begin position="356"/>
        <end position="374"/>
    </location>
</feature>
<sequence length="374" mass="40317">MSTNATSKLLQALWDPDGATRRELESSLGLSRPTVDRALADLVSRGLVVPVGTRSLRGGRPATVYRLDGSVCSVVGVDLELPQLMFVLSDLWGNPQESLPLALDGGSEDPVPLLRQVGEELTEWLTGLSITWPRVGGVGVALPAFVTNGVASFAGKTMPSWRGVTVREILEREVPARVHVHHDTHVMALAEAWGSGWTEGTLLYVALRPGLAGEVRFGASLLVDGRPYRGAHGHGGSLYRAYVAREEMEGCSAKERVDLLVERAVGFLVHAVTLLDPERVVFHAEMLGADEEAFLAGCRRRLRVELAGEFLDQYKVTLAVERGPAAALGAAIAVVEHLRDNPEALFTGQGGERGRRSSRAKRTTVTPRRKGGSK</sequence>
<dbReference type="RefSeq" id="WP_157959397.1">
    <property type="nucleotide sequence ID" value="NZ_LS483254.1"/>
</dbReference>
<dbReference type="InterPro" id="IPR000600">
    <property type="entry name" value="ROK"/>
</dbReference>
<evidence type="ECO:0000313" key="3">
    <source>
        <dbReference type="EMBL" id="SQD92538.1"/>
    </source>
</evidence>
<dbReference type="Gene3D" id="1.10.10.10">
    <property type="entry name" value="Winged helix-like DNA-binding domain superfamily/Winged helix DNA-binding domain"/>
    <property type="match status" value="1"/>
</dbReference>
<evidence type="ECO:0000313" key="4">
    <source>
        <dbReference type="Proteomes" id="UP000249818"/>
    </source>
</evidence>
<comment type="similarity">
    <text evidence="1">Belongs to the ROK (NagC/XylR) family.</text>
</comment>
<dbReference type="GO" id="GO:0016301">
    <property type="term" value="F:kinase activity"/>
    <property type="evidence" value="ECO:0007669"/>
    <property type="project" value="UniProtKB-KW"/>
</dbReference>
<name>A0A2X3KVE5_9BACT</name>